<proteinExistence type="predicted"/>
<dbReference type="AlphaFoldDB" id="A0A317WHK6"/>
<organism evidence="2 3">
    <name type="scientific">Aspergillus sclerotioniger CBS 115572</name>
    <dbReference type="NCBI Taxonomy" id="1450535"/>
    <lineage>
        <taxon>Eukaryota</taxon>
        <taxon>Fungi</taxon>
        <taxon>Dikarya</taxon>
        <taxon>Ascomycota</taxon>
        <taxon>Pezizomycotina</taxon>
        <taxon>Eurotiomycetes</taxon>
        <taxon>Eurotiomycetidae</taxon>
        <taxon>Eurotiales</taxon>
        <taxon>Aspergillaceae</taxon>
        <taxon>Aspergillus</taxon>
        <taxon>Aspergillus subgen. Circumdati</taxon>
    </lineage>
</organism>
<feature type="compositionally biased region" description="Polar residues" evidence="1">
    <location>
        <begin position="16"/>
        <end position="25"/>
    </location>
</feature>
<dbReference type="RefSeq" id="XP_025466148.1">
    <property type="nucleotide sequence ID" value="XM_025605515.1"/>
</dbReference>
<gene>
    <name evidence="2" type="ORF">BO94DRAFT_112453</name>
</gene>
<evidence type="ECO:0000313" key="2">
    <source>
        <dbReference type="EMBL" id="PWY83680.1"/>
    </source>
</evidence>
<feature type="compositionally biased region" description="Pro residues" evidence="1">
    <location>
        <begin position="99"/>
        <end position="110"/>
    </location>
</feature>
<feature type="compositionally biased region" description="Low complexity" evidence="1">
    <location>
        <begin position="76"/>
        <end position="98"/>
    </location>
</feature>
<reference evidence="2 3" key="1">
    <citation type="submission" date="2016-12" db="EMBL/GenBank/DDBJ databases">
        <title>The genomes of Aspergillus section Nigri reveals drivers in fungal speciation.</title>
        <authorList>
            <consortium name="DOE Joint Genome Institute"/>
            <person name="Vesth T.C."/>
            <person name="Nybo J."/>
            <person name="Theobald S."/>
            <person name="Brandl J."/>
            <person name="Frisvad J.C."/>
            <person name="Nielsen K.F."/>
            <person name="Lyhne E.K."/>
            <person name="Kogle M.E."/>
            <person name="Kuo A."/>
            <person name="Riley R."/>
            <person name="Clum A."/>
            <person name="Nolan M."/>
            <person name="Lipzen A."/>
            <person name="Salamov A."/>
            <person name="Henrissat B."/>
            <person name="Wiebenga A."/>
            <person name="De Vries R.P."/>
            <person name="Grigoriev I.V."/>
            <person name="Mortensen U.H."/>
            <person name="Andersen M.R."/>
            <person name="Baker S.E."/>
        </authorList>
    </citation>
    <scope>NUCLEOTIDE SEQUENCE [LARGE SCALE GENOMIC DNA]</scope>
    <source>
        <strain evidence="2 3">CBS 115572</strain>
    </source>
</reference>
<name>A0A317WHK6_9EURO</name>
<feature type="region of interest" description="Disordered" evidence="1">
    <location>
        <begin position="128"/>
        <end position="176"/>
    </location>
</feature>
<dbReference type="GeneID" id="37107658"/>
<comment type="caution">
    <text evidence="2">The sequence shown here is derived from an EMBL/GenBank/DDBJ whole genome shotgun (WGS) entry which is preliminary data.</text>
</comment>
<accession>A0A317WHK6</accession>
<protein>
    <submittedName>
        <fullName evidence="2">Uncharacterized protein</fullName>
    </submittedName>
</protein>
<evidence type="ECO:0000256" key="1">
    <source>
        <dbReference type="SAM" id="MobiDB-lite"/>
    </source>
</evidence>
<dbReference type="Proteomes" id="UP000246702">
    <property type="component" value="Unassembled WGS sequence"/>
</dbReference>
<feature type="compositionally biased region" description="Polar residues" evidence="1">
    <location>
        <begin position="166"/>
        <end position="176"/>
    </location>
</feature>
<sequence length="363" mass="41176">MQNHNHNRILTPISIPDTTNTNDKNMTLRRWLSLKPKPKAKSTPNLSQSITTTAKPRGLFRSKTPAPTSIPIHTDPNPLTNPTSTNTPPASTVTTNPPQTGPPNPPPPPTRTRTPLSILNLNLHFNLTFTPKGANPNPNPNPNPDADADTDATSTTTASTTRTTSHLIPQTTSEQELTSSYAAYCEAFTSGLTDENYLHASVEDEQSLQQLQQQQHTVQSAEGRGKEKGPVYDVEMQTDTRMDMRLEGGEEEDDDRVLPSRDDQREVLHWLRNPDDQDQDQDDSVEHRRISPPARILTPARYEQSRRAVRLQQRRQDRWKREQQQQQRHAWWTAIRTGWARVRRRAGEAANPENNRHNRQGYN</sequence>
<feature type="region of interest" description="Disordered" evidence="1">
    <location>
        <begin position="205"/>
        <end position="238"/>
    </location>
</feature>
<evidence type="ECO:0000313" key="3">
    <source>
        <dbReference type="Proteomes" id="UP000246702"/>
    </source>
</evidence>
<feature type="region of interest" description="Disordered" evidence="1">
    <location>
        <begin position="270"/>
        <end position="296"/>
    </location>
</feature>
<feature type="region of interest" description="Disordered" evidence="1">
    <location>
        <begin position="1"/>
        <end position="115"/>
    </location>
</feature>
<keyword evidence="3" id="KW-1185">Reference proteome</keyword>
<dbReference type="EMBL" id="MSFK01000018">
    <property type="protein sequence ID" value="PWY83680.1"/>
    <property type="molecule type" value="Genomic_DNA"/>
</dbReference>
<dbReference type="OrthoDB" id="4509557at2759"/>
<feature type="compositionally biased region" description="Low complexity" evidence="1">
    <location>
        <begin position="151"/>
        <end position="165"/>
    </location>
</feature>
<feature type="compositionally biased region" description="Polar residues" evidence="1">
    <location>
        <begin position="42"/>
        <end position="54"/>
    </location>
</feature>
<feature type="region of interest" description="Disordered" evidence="1">
    <location>
        <begin position="343"/>
        <end position="363"/>
    </location>
</feature>